<evidence type="ECO:0000256" key="1">
    <source>
        <dbReference type="SAM" id="MobiDB-lite"/>
    </source>
</evidence>
<keyword evidence="2" id="KW-0614">Plasmid</keyword>
<sequence>MQRAQPFAHRRSGRPTPPPCGGRGRSAVGSAGAPGGYVWISLSLAHLSGSRTGVRSGARAWVADLRRWRGGAGRTICTWRRRSILANTATTAARGRRPKPAYRAGPRSCYRLGEMGEGKADPHTGRRNGSRAGGWGCGIGGGGRWRTAAAGHGPW</sequence>
<name>A0A4Y1MQG5_9PROT</name>
<organism evidence="2">
    <name type="scientific">Roseomonas mucosa</name>
    <dbReference type="NCBI Taxonomy" id="207340"/>
    <lineage>
        <taxon>Bacteria</taxon>
        <taxon>Pseudomonadati</taxon>
        <taxon>Pseudomonadota</taxon>
        <taxon>Alphaproteobacteria</taxon>
        <taxon>Acetobacterales</taxon>
        <taxon>Roseomonadaceae</taxon>
        <taxon>Roseomonas</taxon>
    </lineage>
</organism>
<dbReference type="AlphaFoldDB" id="A0A4Y1MQG5"/>
<accession>A0A4Y1MQG5</accession>
<dbReference type="EMBL" id="CP025187">
    <property type="protein sequence ID" value="AWV20235.1"/>
    <property type="molecule type" value="Genomic_DNA"/>
</dbReference>
<proteinExistence type="predicted"/>
<reference evidence="2" key="1">
    <citation type="submission" date="2017-12" db="EMBL/GenBank/DDBJ databases">
        <authorList>
            <person name="Martens C."/>
            <person name="Dahlstrom E."/>
            <person name="Barbian K."/>
            <person name="Sykora L."/>
            <person name="Ricklefs S."/>
            <person name="Bruno D."/>
            <person name="Anzick I."/>
            <person name="Myles I."/>
            <person name="Datta S.K."/>
        </authorList>
    </citation>
    <scope>NUCLEOTIDE SEQUENCE</scope>
    <source>
        <strain evidence="2">AD2</strain>
        <plasmid evidence="2">p2-AD2</plasmid>
    </source>
</reference>
<feature type="region of interest" description="Disordered" evidence="1">
    <location>
        <begin position="1"/>
        <end position="28"/>
    </location>
</feature>
<geneLocation type="plasmid" evidence="2">
    <name>p2-AD2</name>
</geneLocation>
<gene>
    <name evidence="2" type="ORF">RADP37_05235</name>
</gene>
<evidence type="ECO:0000313" key="2">
    <source>
        <dbReference type="EMBL" id="AWV20235.1"/>
    </source>
</evidence>
<protein>
    <submittedName>
        <fullName evidence="2">Uncharacterized protein</fullName>
    </submittedName>
</protein>